<gene>
    <name evidence="1" type="ORF">K0U00_17550</name>
</gene>
<dbReference type="Proteomes" id="UP001519887">
    <property type="component" value="Unassembled WGS sequence"/>
</dbReference>
<comment type="caution">
    <text evidence="1">The sequence shown here is derived from an EMBL/GenBank/DDBJ whole genome shotgun (WGS) entry which is preliminary data.</text>
</comment>
<accession>A0ABS7C4J5</accession>
<proteinExistence type="predicted"/>
<name>A0ABS7C4J5_9BACL</name>
<keyword evidence="2" id="KW-1185">Reference proteome</keyword>
<organism evidence="1 2">
    <name type="scientific">Paenibacillus sepulcri</name>
    <dbReference type="NCBI Taxonomy" id="359917"/>
    <lineage>
        <taxon>Bacteria</taxon>
        <taxon>Bacillati</taxon>
        <taxon>Bacillota</taxon>
        <taxon>Bacilli</taxon>
        <taxon>Bacillales</taxon>
        <taxon>Paenibacillaceae</taxon>
        <taxon>Paenibacillus</taxon>
    </lineage>
</organism>
<evidence type="ECO:0000313" key="1">
    <source>
        <dbReference type="EMBL" id="MBW7455835.1"/>
    </source>
</evidence>
<dbReference type="EMBL" id="JAHZIK010000443">
    <property type="protein sequence ID" value="MBW7455835.1"/>
    <property type="molecule type" value="Genomic_DNA"/>
</dbReference>
<sequence length="82" mass="9546">MKLLACVQNMKFFDAFHKPVLRGIKETHSKQAGFLELIEFITLHIDKFLYVLKGRNLPLPPMNGEAVSSCRNLLHHREVMRK</sequence>
<protein>
    <submittedName>
        <fullName evidence="1">Uncharacterized protein</fullName>
    </submittedName>
</protein>
<evidence type="ECO:0000313" key="2">
    <source>
        <dbReference type="Proteomes" id="UP001519887"/>
    </source>
</evidence>
<reference evidence="1 2" key="1">
    <citation type="submission" date="2021-07" db="EMBL/GenBank/DDBJ databases">
        <title>Paenibacillus radiodurans sp. nov., isolated from the southeastern edge of Tengger Desert.</title>
        <authorList>
            <person name="Zhang G."/>
        </authorList>
    </citation>
    <scope>NUCLEOTIDE SEQUENCE [LARGE SCALE GENOMIC DNA]</scope>
    <source>
        <strain evidence="1 2">CCM 7311</strain>
    </source>
</reference>